<dbReference type="Pfam" id="PF00873">
    <property type="entry name" value="ACR_tran"/>
    <property type="match status" value="1"/>
</dbReference>
<dbReference type="RefSeq" id="WP_074985346.1">
    <property type="nucleotide sequence ID" value="NZ_CADFGN010000001.1"/>
</dbReference>
<proteinExistence type="predicted"/>
<feature type="transmembrane region" description="Helical" evidence="1">
    <location>
        <begin position="929"/>
        <end position="947"/>
    </location>
</feature>
<name>A0AAQ1JVZ2_9BURK</name>
<feature type="transmembrane region" description="Helical" evidence="1">
    <location>
        <begin position="1035"/>
        <end position="1062"/>
    </location>
</feature>
<dbReference type="SUPFAM" id="SSF82866">
    <property type="entry name" value="Multidrug efflux transporter AcrB transmembrane domain"/>
    <property type="match status" value="2"/>
</dbReference>
<dbReference type="Gene3D" id="3.30.2090.10">
    <property type="entry name" value="Multidrug efflux transporter AcrB TolC docking domain, DN and DC subdomains"/>
    <property type="match status" value="2"/>
</dbReference>
<feature type="transmembrane region" description="Helical" evidence="1">
    <location>
        <begin position="436"/>
        <end position="460"/>
    </location>
</feature>
<organism evidence="2 3">
    <name type="scientific">Paraburkholderia tropica</name>
    <dbReference type="NCBI Taxonomy" id="92647"/>
    <lineage>
        <taxon>Bacteria</taxon>
        <taxon>Pseudomonadati</taxon>
        <taxon>Pseudomonadota</taxon>
        <taxon>Betaproteobacteria</taxon>
        <taxon>Burkholderiales</taxon>
        <taxon>Burkholderiaceae</taxon>
        <taxon>Paraburkholderia</taxon>
    </lineage>
</organism>
<accession>A0AAQ1JVZ2</accession>
<feature type="transmembrane region" description="Helical" evidence="1">
    <location>
        <begin position="953"/>
        <end position="976"/>
    </location>
</feature>
<dbReference type="SUPFAM" id="SSF82693">
    <property type="entry name" value="Multidrug efflux transporter AcrB pore domain, PN1, PN2, PC1 and PC2 subdomains"/>
    <property type="match status" value="2"/>
</dbReference>
<feature type="transmembrane region" description="Helical" evidence="1">
    <location>
        <begin position="1004"/>
        <end position="1023"/>
    </location>
</feature>
<dbReference type="Gene3D" id="3.30.70.1440">
    <property type="entry name" value="Multidrug efflux transporter AcrB pore domain"/>
    <property type="match status" value="1"/>
</dbReference>
<dbReference type="GO" id="GO:0005886">
    <property type="term" value="C:plasma membrane"/>
    <property type="evidence" value="ECO:0007669"/>
    <property type="project" value="TreeGrafter"/>
</dbReference>
<dbReference type="InterPro" id="IPR027463">
    <property type="entry name" value="AcrB_DN_DC_subdom"/>
</dbReference>
<dbReference type="EMBL" id="FNZM01000013">
    <property type="protein sequence ID" value="SEK02249.1"/>
    <property type="molecule type" value="Genomic_DNA"/>
</dbReference>
<dbReference type="PANTHER" id="PTHR32063">
    <property type="match status" value="1"/>
</dbReference>
<protein>
    <submittedName>
        <fullName evidence="2">Multidrug efflux pump subunit AcrB</fullName>
    </submittedName>
</protein>
<evidence type="ECO:0000313" key="2">
    <source>
        <dbReference type="EMBL" id="SEK02249.1"/>
    </source>
</evidence>
<feature type="transmembrane region" description="Helical" evidence="1">
    <location>
        <begin position="334"/>
        <end position="354"/>
    </location>
</feature>
<sequence>MWIVRLALRRPYTFAVLAILILIAGPLAILRTPTDIFPNIDIPVVSIVWSYNGFSAQDMAQRITSNYERALTSDVDDIEHIESQSLNGVSVIKVFFHPGADINRAIAQAASNSASILRVLPPGTLPPNIITYNASTVPILQLGLSSATLAEQQLYDLGNSFIRTQLATVQGASVPLPFGGKVRQIMVDLDPHALQAKGLAPLDVVNAINAQNLILPGGTAKIGAREYNVQMNGSTDTIAALNNLPVKTVNGSVIYVRDVAHVRDGYAPQTNIVRSDGKRAALLTIEKTGNTSTLTIIDQVRALLPHIAAGLPKALKITPLGDQSVFVKAAIGGVVREALIAAALTALMILLFLGSWRATLIIAVSIPLAVLTSILALSALGQTINIMTLGGLALAVGILVDDATVAIENITHHLENGELLYDAILNGSGEIAVPTFVSTLSICIVFAPMFLLTGVAHYLFVPMAEAVIFAMCASYFFSRTVVPTLALYLLKERTTGNKTSKTRANAFVAKVTRFQAAFEARFEALRLRYRATLAGAIAQRRRFVPIFLGCCFASLALLAFTGRDFFPSVDTGEIRLHLRAPTGTRIEQTARLTDEVEARIRSVIPPAEQGAILDNIGVPVSGINLTYDSSDPIGTEDADVMVSLKPDHRPTAQYVAQLRNELAKAFPGVSFAFLPADIVSQILNFGLPAPIDIQIVGNKLAANRVVANDLLAKLRGVRGLVDARLQQPGDEPAINIDVDRTKAMQSGLLQRDVAQNLLIALSGSSQTTPNLWLDPKNGVSYPLMVMMPQYDVNSLQALANLPLTGSATSDTAGPQNAANGAPHVQNLLGSLGTFTRGTQQAVVSHYNVQPVLDIFGSVQGRDLGSVANDVAAIVKSEEAKLPPGSSIVIRGQVQAMHEAFSGLLSGLVFAVALVYLLMVVNFQSWLDPLIILSGLPASLAGIAWMLFATDTTISVPALTGTILCIGIATANSILVITAARERLAEGLAPAEAAEQAGFTRFRPVMMTALAMLIGMLPMALGLGDGGEQNAPLGRAVIGGLACGTLSTLMFVPVVFSIVHGWLARRKAHAQAREAKAAQEAAALDAQSAEADQ</sequence>
<evidence type="ECO:0000256" key="1">
    <source>
        <dbReference type="SAM" id="Phobius"/>
    </source>
</evidence>
<gene>
    <name evidence="2" type="ORF">SAMN05216550_113150</name>
</gene>
<dbReference type="Gene3D" id="3.30.70.1430">
    <property type="entry name" value="Multidrug efflux transporter AcrB pore domain"/>
    <property type="match status" value="2"/>
</dbReference>
<keyword evidence="1" id="KW-0472">Membrane</keyword>
<evidence type="ECO:0000313" key="3">
    <source>
        <dbReference type="Proteomes" id="UP000183529"/>
    </source>
</evidence>
<comment type="caution">
    <text evidence="2">The sequence shown here is derived from an EMBL/GenBank/DDBJ whole genome shotgun (WGS) entry which is preliminary data.</text>
</comment>
<dbReference type="SUPFAM" id="SSF82714">
    <property type="entry name" value="Multidrug efflux transporter AcrB TolC docking domain, DN and DC subdomains"/>
    <property type="match status" value="2"/>
</dbReference>
<dbReference type="PRINTS" id="PR00702">
    <property type="entry name" value="ACRIFLAVINRP"/>
</dbReference>
<dbReference type="PANTHER" id="PTHR32063:SF8">
    <property type="entry name" value="CATION EFFLUX PROTEIN"/>
    <property type="match status" value="1"/>
</dbReference>
<feature type="transmembrane region" description="Helical" evidence="1">
    <location>
        <begin position="466"/>
        <end position="490"/>
    </location>
</feature>
<feature type="transmembrane region" description="Helical" evidence="1">
    <location>
        <begin position="543"/>
        <end position="561"/>
    </location>
</feature>
<feature type="transmembrane region" description="Helical" evidence="1">
    <location>
        <begin position="12"/>
        <end position="30"/>
    </location>
</feature>
<dbReference type="GO" id="GO:0042910">
    <property type="term" value="F:xenobiotic transmembrane transporter activity"/>
    <property type="evidence" value="ECO:0007669"/>
    <property type="project" value="TreeGrafter"/>
</dbReference>
<keyword evidence="1" id="KW-0812">Transmembrane</keyword>
<dbReference type="InterPro" id="IPR001036">
    <property type="entry name" value="Acrflvin-R"/>
</dbReference>
<dbReference type="Gene3D" id="3.30.70.1320">
    <property type="entry name" value="Multidrug efflux transporter AcrB pore domain like"/>
    <property type="match status" value="1"/>
</dbReference>
<keyword evidence="1" id="KW-1133">Transmembrane helix</keyword>
<reference evidence="2 3" key="1">
    <citation type="submission" date="2016-10" db="EMBL/GenBank/DDBJ databases">
        <authorList>
            <person name="Varghese N."/>
            <person name="Submissions S."/>
        </authorList>
    </citation>
    <scope>NUCLEOTIDE SEQUENCE [LARGE SCALE GENOMIC DNA]</scope>
    <source>
        <strain evidence="2 3">LMG 22274</strain>
    </source>
</reference>
<feature type="transmembrane region" description="Helical" evidence="1">
    <location>
        <begin position="899"/>
        <end position="922"/>
    </location>
</feature>
<dbReference type="Proteomes" id="UP000183529">
    <property type="component" value="Unassembled WGS sequence"/>
</dbReference>
<feature type="transmembrane region" description="Helical" evidence="1">
    <location>
        <begin position="360"/>
        <end position="380"/>
    </location>
</feature>
<dbReference type="Gene3D" id="1.20.1640.10">
    <property type="entry name" value="Multidrug efflux transporter AcrB transmembrane domain"/>
    <property type="match status" value="2"/>
</dbReference>
<dbReference type="AlphaFoldDB" id="A0AAQ1JVZ2"/>